<dbReference type="InterPro" id="IPR051013">
    <property type="entry name" value="MBL_superfamily_lactonases"/>
</dbReference>
<evidence type="ECO:0000259" key="6">
    <source>
        <dbReference type="SMART" id="SM00849"/>
    </source>
</evidence>
<comment type="similarity">
    <text evidence="2">Belongs to the metallo-beta-lactamase superfamily.</text>
</comment>
<organism evidence="7 8">
    <name type="scientific">Leptospira sarikeiensis</name>
    <dbReference type="NCBI Taxonomy" id="2484943"/>
    <lineage>
        <taxon>Bacteria</taxon>
        <taxon>Pseudomonadati</taxon>
        <taxon>Spirochaetota</taxon>
        <taxon>Spirochaetia</taxon>
        <taxon>Leptospirales</taxon>
        <taxon>Leptospiraceae</taxon>
        <taxon>Leptospira</taxon>
    </lineage>
</organism>
<dbReference type="InterPro" id="IPR036866">
    <property type="entry name" value="RibonucZ/Hydroxyglut_hydro"/>
</dbReference>
<dbReference type="Proteomes" id="UP000297762">
    <property type="component" value="Unassembled WGS sequence"/>
</dbReference>
<dbReference type="GO" id="GO:0016787">
    <property type="term" value="F:hydrolase activity"/>
    <property type="evidence" value="ECO:0007669"/>
    <property type="project" value="UniProtKB-KW"/>
</dbReference>
<dbReference type="PANTHER" id="PTHR42978:SF2">
    <property type="entry name" value="102 KBASES UNSTABLE REGION: FROM 1 TO 119443"/>
    <property type="match status" value="1"/>
</dbReference>
<keyword evidence="4 7" id="KW-0378">Hydrolase</keyword>
<reference evidence="7" key="1">
    <citation type="journal article" date="2019" name="PLoS Negl. Trop. Dis.">
        <title>Revisiting the worldwide diversity of Leptospira species in the environment.</title>
        <authorList>
            <person name="Vincent A.T."/>
            <person name="Schiettekatte O."/>
            <person name="Bourhy P."/>
            <person name="Veyrier F.J."/>
            <person name="Picardeau M."/>
        </authorList>
    </citation>
    <scope>NUCLEOTIDE SEQUENCE [LARGE SCALE GENOMIC DNA]</scope>
    <source>
        <strain evidence="7">201702455</strain>
    </source>
</reference>
<evidence type="ECO:0000256" key="1">
    <source>
        <dbReference type="ARBA" id="ARBA00001947"/>
    </source>
</evidence>
<dbReference type="GO" id="GO:0046872">
    <property type="term" value="F:metal ion binding"/>
    <property type="evidence" value="ECO:0007669"/>
    <property type="project" value="UniProtKB-KW"/>
</dbReference>
<dbReference type="SUPFAM" id="SSF56281">
    <property type="entry name" value="Metallo-hydrolase/oxidoreductase"/>
    <property type="match status" value="1"/>
</dbReference>
<dbReference type="Pfam" id="PF00753">
    <property type="entry name" value="Lactamase_B"/>
    <property type="match status" value="1"/>
</dbReference>
<evidence type="ECO:0000313" key="7">
    <source>
        <dbReference type="EMBL" id="TGL64870.1"/>
    </source>
</evidence>
<evidence type="ECO:0000256" key="3">
    <source>
        <dbReference type="ARBA" id="ARBA00022723"/>
    </source>
</evidence>
<keyword evidence="3" id="KW-0479">Metal-binding</keyword>
<keyword evidence="5" id="KW-0862">Zinc</keyword>
<dbReference type="PANTHER" id="PTHR42978">
    <property type="entry name" value="QUORUM-QUENCHING LACTONASE YTNP-RELATED-RELATED"/>
    <property type="match status" value="1"/>
</dbReference>
<protein>
    <submittedName>
        <fullName evidence="7">MBL fold metallo-hydrolase</fullName>
    </submittedName>
</protein>
<comment type="caution">
    <text evidence="7">The sequence shown here is derived from an EMBL/GenBank/DDBJ whole genome shotgun (WGS) entry which is preliminary data.</text>
</comment>
<evidence type="ECO:0000256" key="5">
    <source>
        <dbReference type="ARBA" id="ARBA00022833"/>
    </source>
</evidence>
<accession>A0A4R9KCS1</accession>
<name>A0A4R9KCS1_9LEPT</name>
<dbReference type="InterPro" id="IPR001279">
    <property type="entry name" value="Metallo-B-lactamas"/>
</dbReference>
<evidence type="ECO:0000256" key="4">
    <source>
        <dbReference type="ARBA" id="ARBA00022801"/>
    </source>
</evidence>
<keyword evidence="8" id="KW-1185">Reference proteome</keyword>
<dbReference type="OrthoDB" id="333278at2"/>
<dbReference type="AlphaFoldDB" id="A0A4R9KCS1"/>
<comment type="cofactor">
    <cofactor evidence="1">
        <name>Zn(2+)</name>
        <dbReference type="ChEBI" id="CHEBI:29105"/>
    </cofactor>
</comment>
<dbReference type="EMBL" id="RQGF01000006">
    <property type="protein sequence ID" value="TGL64870.1"/>
    <property type="molecule type" value="Genomic_DNA"/>
</dbReference>
<evidence type="ECO:0000313" key="8">
    <source>
        <dbReference type="Proteomes" id="UP000297762"/>
    </source>
</evidence>
<proteinExistence type="inferred from homology"/>
<feature type="domain" description="Metallo-beta-lactamase" evidence="6">
    <location>
        <begin position="95"/>
        <end position="318"/>
    </location>
</feature>
<evidence type="ECO:0000256" key="2">
    <source>
        <dbReference type="ARBA" id="ARBA00007749"/>
    </source>
</evidence>
<dbReference type="Gene3D" id="3.60.15.10">
    <property type="entry name" value="Ribonuclease Z/Hydroxyacylglutathione hydrolase-like"/>
    <property type="match status" value="1"/>
</dbReference>
<dbReference type="SMART" id="SM00849">
    <property type="entry name" value="Lactamase_B"/>
    <property type="match status" value="1"/>
</dbReference>
<gene>
    <name evidence="7" type="ORF">EHQ64_00965</name>
</gene>
<sequence>MSNHIQKIILGSLISFSLITCMDCFLGAPMNKQSQVWRNSKSDLKFKNWEEVFSKPSRLEVTAFLTGHVFTGPFILIDADHPKTPEEQKKDQWVPVLSYLVKHPEKGYFLLDSGVPEVDSDNRCDFNLLLGLFNTKCQSKKGRNSAGQLDALNISNKDLNFVLVSHLHWDHIGGMEALRKRGPVKVLISEEEAIDASKAFSVFHGYSSTALSFDFDLSTLPKDKFFEMPILGSVYDLYGDGSVWIISATGHTEGEIAVLLNAASGPLLFTFDSSHLKAGFENEVPPGATTNKEKSTDIIRRMNAFSKKFPKVKVIYGHEPTQWKGDPIVSLAK</sequence>